<dbReference type="OrthoDB" id="7773036at2759"/>
<comment type="caution">
    <text evidence="8">The sequence shown here is derived from an EMBL/GenBank/DDBJ whole genome shotgun (WGS) entry which is preliminary data.</text>
</comment>
<name>A0A1Y1XV20_9FUNG</name>
<dbReference type="InterPro" id="IPR001926">
    <property type="entry name" value="TrpB-like_PALP"/>
</dbReference>
<evidence type="ECO:0000256" key="2">
    <source>
        <dbReference type="ARBA" id="ARBA00010869"/>
    </source>
</evidence>
<comment type="similarity">
    <text evidence="2">Belongs to the serine/threonine dehydratase family.</text>
</comment>
<evidence type="ECO:0000256" key="4">
    <source>
        <dbReference type="ARBA" id="ARBA00022898"/>
    </source>
</evidence>
<dbReference type="EMBL" id="MCFE01000437">
    <property type="protein sequence ID" value="ORX89563.1"/>
    <property type="molecule type" value="Genomic_DNA"/>
</dbReference>
<evidence type="ECO:0000259" key="7">
    <source>
        <dbReference type="Pfam" id="PF00291"/>
    </source>
</evidence>
<gene>
    <name evidence="8" type="ORF">K493DRAFT_305663</name>
</gene>
<dbReference type="AlphaFoldDB" id="A0A1Y1XV20"/>
<dbReference type="PANTHER" id="PTHR48078:SF2">
    <property type="entry name" value="CATABOLIC L-SERINE_THREONINE DEHYDRATASE"/>
    <property type="match status" value="1"/>
</dbReference>
<dbReference type="EC" id="4.3.1.17" evidence="3"/>
<evidence type="ECO:0000313" key="8">
    <source>
        <dbReference type="EMBL" id="ORX89563.1"/>
    </source>
</evidence>
<accession>A0A1Y1XV20</accession>
<protein>
    <recommendedName>
        <fullName evidence="3">L-serine ammonia-lyase</fullName>
        <ecNumber evidence="3">4.3.1.17</ecNumber>
    </recommendedName>
</protein>
<reference evidence="8 9" key="1">
    <citation type="submission" date="2016-07" db="EMBL/GenBank/DDBJ databases">
        <title>Pervasive Adenine N6-methylation of Active Genes in Fungi.</title>
        <authorList>
            <consortium name="DOE Joint Genome Institute"/>
            <person name="Mondo S.J."/>
            <person name="Dannebaum R.O."/>
            <person name="Kuo R.C."/>
            <person name="Labutti K."/>
            <person name="Haridas S."/>
            <person name="Kuo A."/>
            <person name="Salamov A."/>
            <person name="Ahrendt S.R."/>
            <person name="Lipzen A."/>
            <person name="Sullivan W."/>
            <person name="Andreopoulos W.B."/>
            <person name="Clum A."/>
            <person name="Lindquist E."/>
            <person name="Daum C."/>
            <person name="Ramamoorthy G.K."/>
            <person name="Gryganskyi A."/>
            <person name="Culley D."/>
            <person name="Magnuson J.K."/>
            <person name="James T.Y."/>
            <person name="O'Malley M.A."/>
            <person name="Stajich J.E."/>
            <person name="Spatafora J.W."/>
            <person name="Visel A."/>
            <person name="Grigoriev I.V."/>
        </authorList>
    </citation>
    <scope>NUCLEOTIDE SEQUENCE [LARGE SCALE GENOMIC DNA]</scope>
    <source>
        <strain evidence="8 9">CBS 931.73</strain>
    </source>
</reference>
<evidence type="ECO:0000256" key="1">
    <source>
        <dbReference type="ARBA" id="ARBA00001933"/>
    </source>
</evidence>
<dbReference type="InParanoid" id="A0A1Y1XV20"/>
<evidence type="ECO:0000313" key="9">
    <source>
        <dbReference type="Proteomes" id="UP000193498"/>
    </source>
</evidence>
<dbReference type="InterPro" id="IPR050147">
    <property type="entry name" value="Ser/Thr_Dehydratase"/>
</dbReference>
<organism evidence="8 9">
    <name type="scientific">Basidiobolus meristosporus CBS 931.73</name>
    <dbReference type="NCBI Taxonomy" id="1314790"/>
    <lineage>
        <taxon>Eukaryota</taxon>
        <taxon>Fungi</taxon>
        <taxon>Fungi incertae sedis</taxon>
        <taxon>Zoopagomycota</taxon>
        <taxon>Entomophthoromycotina</taxon>
        <taxon>Basidiobolomycetes</taxon>
        <taxon>Basidiobolales</taxon>
        <taxon>Basidiobolaceae</taxon>
        <taxon>Basidiobolus</taxon>
    </lineage>
</organism>
<keyword evidence="9" id="KW-1185">Reference proteome</keyword>
<proteinExistence type="inferred from homology"/>
<sequence>MPISLGNRHPEQLYQTGSNHLLGGRGQSLGGALLGFKSLGRANVPVSAAETVGAACFHASTLAYRHTVLDEVSTRAGTLGCQYVAQGVWELAVAHSGKVTSYFVTYAKALNACKWFLNDHNILVEPSCGALLAIVYRREAKLLEVKGPVTVIAHGDKWVSLQLLDKWSQLLGV</sequence>
<comment type="cofactor">
    <cofactor evidence="1">
        <name>pyridoxal 5'-phosphate</name>
        <dbReference type="ChEBI" id="CHEBI:597326"/>
    </cofactor>
</comment>
<feature type="domain" description="Tryptophan synthase beta chain-like PALP" evidence="7">
    <location>
        <begin position="24"/>
        <end position="152"/>
    </location>
</feature>
<dbReference type="GO" id="GO:0006565">
    <property type="term" value="P:L-serine catabolic process"/>
    <property type="evidence" value="ECO:0007669"/>
    <property type="project" value="TreeGrafter"/>
</dbReference>
<keyword evidence="4" id="KW-0663">Pyridoxal phosphate</keyword>
<keyword evidence="5" id="KW-0456">Lyase</keyword>
<comment type="catalytic activity">
    <reaction evidence="6">
        <text>L-serine = pyruvate + NH4(+)</text>
        <dbReference type="Rhea" id="RHEA:19169"/>
        <dbReference type="ChEBI" id="CHEBI:15361"/>
        <dbReference type="ChEBI" id="CHEBI:28938"/>
        <dbReference type="ChEBI" id="CHEBI:33384"/>
        <dbReference type="EC" id="4.3.1.17"/>
    </reaction>
</comment>
<dbReference type="Gene3D" id="3.40.50.1100">
    <property type="match status" value="1"/>
</dbReference>
<dbReference type="InterPro" id="IPR036052">
    <property type="entry name" value="TrpB-like_PALP_sf"/>
</dbReference>
<dbReference type="GO" id="GO:0006567">
    <property type="term" value="P:L-threonine catabolic process"/>
    <property type="evidence" value="ECO:0007669"/>
    <property type="project" value="TreeGrafter"/>
</dbReference>
<evidence type="ECO:0000256" key="3">
    <source>
        <dbReference type="ARBA" id="ARBA00012093"/>
    </source>
</evidence>
<dbReference type="Pfam" id="PF00291">
    <property type="entry name" value="PALP"/>
    <property type="match status" value="1"/>
</dbReference>
<evidence type="ECO:0000256" key="6">
    <source>
        <dbReference type="ARBA" id="ARBA00049406"/>
    </source>
</evidence>
<evidence type="ECO:0000256" key="5">
    <source>
        <dbReference type="ARBA" id="ARBA00023239"/>
    </source>
</evidence>
<dbReference type="STRING" id="1314790.A0A1Y1XV20"/>
<dbReference type="SUPFAM" id="SSF53686">
    <property type="entry name" value="Tryptophan synthase beta subunit-like PLP-dependent enzymes"/>
    <property type="match status" value="1"/>
</dbReference>
<dbReference type="GO" id="GO:0003941">
    <property type="term" value="F:L-serine ammonia-lyase activity"/>
    <property type="evidence" value="ECO:0007669"/>
    <property type="project" value="UniProtKB-EC"/>
</dbReference>
<dbReference type="GO" id="GO:0009097">
    <property type="term" value="P:isoleucine biosynthetic process"/>
    <property type="evidence" value="ECO:0007669"/>
    <property type="project" value="TreeGrafter"/>
</dbReference>
<dbReference type="Proteomes" id="UP000193498">
    <property type="component" value="Unassembled WGS sequence"/>
</dbReference>
<dbReference type="GO" id="GO:0004794">
    <property type="term" value="F:threonine deaminase activity"/>
    <property type="evidence" value="ECO:0007669"/>
    <property type="project" value="TreeGrafter"/>
</dbReference>
<dbReference type="PANTHER" id="PTHR48078">
    <property type="entry name" value="THREONINE DEHYDRATASE, MITOCHONDRIAL-RELATED"/>
    <property type="match status" value="1"/>
</dbReference>